<dbReference type="EMBL" id="BJYA01000001">
    <property type="protein sequence ID" value="GEN44509.1"/>
    <property type="molecule type" value="Genomic_DNA"/>
</dbReference>
<dbReference type="PANTHER" id="PTHR30458:SF2">
    <property type="entry name" value="1,2-PHENYLACETYL-COA EPOXIDASE, SUBUNIT A"/>
    <property type="match status" value="1"/>
</dbReference>
<dbReference type="PANTHER" id="PTHR30458">
    <property type="entry name" value="PHENYLACETIC ACID DEGRADATION PROTEIN PAA"/>
    <property type="match status" value="1"/>
</dbReference>
<comment type="caution">
    <text evidence="1">The sequence shown here is derived from an EMBL/GenBank/DDBJ whole genome shotgun (WGS) entry which is preliminary data.</text>
</comment>
<keyword evidence="2" id="KW-1185">Reference proteome</keyword>
<dbReference type="AlphaFoldDB" id="A0A511W097"/>
<dbReference type="Proteomes" id="UP000321440">
    <property type="component" value="Unassembled WGS sequence"/>
</dbReference>
<dbReference type="Pfam" id="PF05138">
    <property type="entry name" value="PaaA_PaaC"/>
    <property type="match status" value="1"/>
</dbReference>
<dbReference type="NCBIfam" id="TIGR02156">
    <property type="entry name" value="PA_CoA_Oxy1"/>
    <property type="match status" value="1"/>
</dbReference>
<evidence type="ECO:0000313" key="2">
    <source>
        <dbReference type="Proteomes" id="UP000321440"/>
    </source>
</evidence>
<dbReference type="InterPro" id="IPR052703">
    <property type="entry name" value="Aromatic_CoA_ox/epox"/>
</dbReference>
<name>A0A511W097_9BACI</name>
<dbReference type="RefSeq" id="WP_146813642.1">
    <property type="nucleotide sequence ID" value="NZ_BJYA01000001.1"/>
</dbReference>
<reference evidence="1 2" key="1">
    <citation type="submission" date="2019-07" db="EMBL/GenBank/DDBJ databases">
        <title>Whole genome shotgun sequence of Alkalibacillus haloalkaliphilus NBRC 103110.</title>
        <authorList>
            <person name="Hosoyama A."/>
            <person name="Uohara A."/>
            <person name="Ohji S."/>
            <person name="Ichikawa N."/>
        </authorList>
    </citation>
    <scope>NUCLEOTIDE SEQUENCE [LARGE SCALE GENOMIC DNA]</scope>
    <source>
        <strain evidence="1 2">NBRC 103110</strain>
    </source>
</reference>
<dbReference type="GO" id="GO:0010124">
    <property type="term" value="P:phenylacetate catabolic process"/>
    <property type="evidence" value="ECO:0007669"/>
    <property type="project" value="InterPro"/>
</dbReference>
<dbReference type="InterPro" id="IPR012347">
    <property type="entry name" value="Ferritin-like"/>
</dbReference>
<dbReference type="InterPro" id="IPR009078">
    <property type="entry name" value="Ferritin-like_SF"/>
</dbReference>
<dbReference type="GO" id="GO:0097266">
    <property type="term" value="F:phenylacetyl-CoA 1,2-epoxidase activity"/>
    <property type="evidence" value="ECO:0007669"/>
    <property type="project" value="InterPro"/>
</dbReference>
<dbReference type="InterPro" id="IPR011881">
    <property type="entry name" value="PaaA"/>
</dbReference>
<proteinExistence type="predicted"/>
<dbReference type="InterPro" id="IPR007814">
    <property type="entry name" value="PaaA_PaaC"/>
</dbReference>
<organism evidence="1 2">
    <name type="scientific">Alkalibacillus haloalkaliphilus</name>
    <dbReference type="NCBI Taxonomy" id="94136"/>
    <lineage>
        <taxon>Bacteria</taxon>
        <taxon>Bacillati</taxon>
        <taxon>Bacillota</taxon>
        <taxon>Bacilli</taxon>
        <taxon>Bacillales</taxon>
        <taxon>Bacillaceae</taxon>
        <taxon>Alkalibacillus</taxon>
    </lineage>
</organism>
<dbReference type="OrthoDB" id="5292502at2"/>
<gene>
    <name evidence="1" type="primary">paaA</name>
    <name evidence="1" type="ORF">AHA02nite_02850</name>
</gene>
<dbReference type="GO" id="GO:0005829">
    <property type="term" value="C:cytosol"/>
    <property type="evidence" value="ECO:0007669"/>
    <property type="project" value="TreeGrafter"/>
</dbReference>
<dbReference type="SUPFAM" id="SSF47240">
    <property type="entry name" value="Ferritin-like"/>
    <property type="match status" value="1"/>
</dbReference>
<dbReference type="Gene3D" id="1.20.1260.10">
    <property type="match status" value="1"/>
</dbReference>
<evidence type="ECO:0000313" key="1">
    <source>
        <dbReference type="EMBL" id="GEN44509.1"/>
    </source>
</evidence>
<sequence>MYNYLEYGGSDQPNVPEHDQEKYEQFMARIEAGEKIEPDDWMPEDYRQGLVKLISMHGISEIMGALPEKEWTPKAPTMKRKLGIMAKVQDEMGHGQLLLRVAEDLLKPYGKNRENIMEDLLSGDLKFHNVFHMPTKTWADAGMVGWLVDGAAIISQTNMLDASYGPYQRALQRICQEEVFHAQHGEAIIMALAEGTEYQREILQESLNRWWPALLMFFGPSSADTTGTSKQDTMIKYRIRKSSNEELRQAFLDKYLPRVFSLGLTVPDETVHYDEEQEKWVYEQPDWNEFKQIIKNKGPRSKERLRLREVAYENNRWVREALSPEAIGQ</sequence>
<accession>A0A511W097</accession>
<protein>
    <submittedName>
        <fullName evidence="1">Phenylacetate-CoA oxygenase subunit PaaA</fullName>
    </submittedName>
</protein>